<dbReference type="GO" id="GO:0016301">
    <property type="term" value="F:kinase activity"/>
    <property type="evidence" value="ECO:0007669"/>
    <property type="project" value="UniProtKB-KW"/>
</dbReference>
<dbReference type="GO" id="GO:0003700">
    <property type="term" value="F:DNA-binding transcription factor activity"/>
    <property type="evidence" value="ECO:0007669"/>
    <property type="project" value="TreeGrafter"/>
</dbReference>
<evidence type="ECO:0000313" key="7">
    <source>
        <dbReference type="EMBL" id="SES38887.1"/>
    </source>
</evidence>
<feature type="domain" description="Cyclic nucleotide-binding" evidence="5">
    <location>
        <begin position="15"/>
        <end position="118"/>
    </location>
</feature>
<dbReference type="Pfam" id="PF00027">
    <property type="entry name" value="cNMP_binding"/>
    <property type="match status" value="1"/>
</dbReference>
<accession>A0A1H9WZ02</accession>
<dbReference type="CDD" id="cd00038">
    <property type="entry name" value="CAP_ED"/>
    <property type="match status" value="1"/>
</dbReference>
<dbReference type="InterPro" id="IPR014710">
    <property type="entry name" value="RmlC-like_jellyroll"/>
</dbReference>
<keyword evidence="3" id="KW-0010">Activator</keyword>
<keyword evidence="4" id="KW-0804">Transcription</keyword>
<sequence>MKTNLSCKDIKKFDIFSMLTNEGCKKIIDYAYIRSYRKGQMLFTEGDPRERLYFLLDGYIRLERIDIEGDVHPFNYVKPFQMFPEGGLFQDTNYAHSAVAVTNVNIFYIPAEILESLIKLNSKQMIQVIRHLSSLLIAQELRLQSLQNLDACRRVEQTIAHLGSHLGQETADGILIPCPFTMNDLANFSGTSRETVCHSINGLKAQKVISIHSKLITIHRPDYFTGKESDTSEFLLSSFS</sequence>
<dbReference type="InterPro" id="IPR000595">
    <property type="entry name" value="cNMP-bd_dom"/>
</dbReference>
<dbReference type="InterPro" id="IPR018490">
    <property type="entry name" value="cNMP-bd_dom_sf"/>
</dbReference>
<evidence type="ECO:0000256" key="2">
    <source>
        <dbReference type="ARBA" id="ARBA00023125"/>
    </source>
</evidence>
<dbReference type="PANTHER" id="PTHR24567:SF74">
    <property type="entry name" value="HTH-TYPE TRANSCRIPTIONAL REGULATOR ARCR"/>
    <property type="match status" value="1"/>
</dbReference>
<dbReference type="PROSITE" id="PS51063">
    <property type="entry name" value="HTH_CRP_2"/>
    <property type="match status" value="1"/>
</dbReference>
<gene>
    <name evidence="7" type="ORF">SAMN05518684_12154</name>
</gene>
<dbReference type="SUPFAM" id="SSF46785">
    <property type="entry name" value="Winged helix' DNA-binding domain"/>
    <property type="match status" value="1"/>
</dbReference>
<evidence type="ECO:0000256" key="1">
    <source>
        <dbReference type="ARBA" id="ARBA00023015"/>
    </source>
</evidence>
<dbReference type="SMART" id="SM00100">
    <property type="entry name" value="cNMP"/>
    <property type="match status" value="1"/>
</dbReference>
<keyword evidence="2" id="KW-0238">DNA-binding</keyword>
<dbReference type="SUPFAM" id="SSF51206">
    <property type="entry name" value="cAMP-binding domain-like"/>
    <property type="match status" value="1"/>
</dbReference>
<dbReference type="OrthoDB" id="9810708at2"/>
<protein>
    <submittedName>
        <fullName evidence="7">cAMP-binding domain of CRP or a regulatory subunit of cAMP-dependent protein kinases</fullName>
    </submittedName>
</protein>
<dbReference type="AlphaFoldDB" id="A0A1H9WZ02"/>
<dbReference type="Proteomes" id="UP000198571">
    <property type="component" value="Unassembled WGS sequence"/>
</dbReference>
<dbReference type="GO" id="GO:0003677">
    <property type="term" value="F:DNA binding"/>
    <property type="evidence" value="ECO:0007669"/>
    <property type="project" value="UniProtKB-KW"/>
</dbReference>
<dbReference type="InterPro" id="IPR012318">
    <property type="entry name" value="HTH_CRP"/>
</dbReference>
<dbReference type="Pfam" id="PF13545">
    <property type="entry name" value="HTH_Crp_2"/>
    <property type="match status" value="1"/>
</dbReference>
<name>A0A1H9WZ02_9BACI</name>
<evidence type="ECO:0000259" key="5">
    <source>
        <dbReference type="PROSITE" id="PS50042"/>
    </source>
</evidence>
<keyword evidence="1" id="KW-0805">Transcription regulation</keyword>
<dbReference type="Gene3D" id="1.10.10.10">
    <property type="entry name" value="Winged helix-like DNA-binding domain superfamily/Winged helix DNA-binding domain"/>
    <property type="match status" value="1"/>
</dbReference>
<dbReference type="GO" id="GO:0005829">
    <property type="term" value="C:cytosol"/>
    <property type="evidence" value="ECO:0007669"/>
    <property type="project" value="TreeGrafter"/>
</dbReference>
<evidence type="ECO:0000259" key="6">
    <source>
        <dbReference type="PROSITE" id="PS51063"/>
    </source>
</evidence>
<dbReference type="STRING" id="1601833.SAMN05518684_12154"/>
<keyword evidence="7" id="KW-0418">Kinase</keyword>
<evidence type="ECO:0000256" key="3">
    <source>
        <dbReference type="ARBA" id="ARBA00023159"/>
    </source>
</evidence>
<dbReference type="EMBL" id="FOGT01000021">
    <property type="protein sequence ID" value="SES38887.1"/>
    <property type="molecule type" value="Genomic_DNA"/>
</dbReference>
<dbReference type="RefSeq" id="WP_093055499.1">
    <property type="nucleotide sequence ID" value="NZ_FOGT01000021.1"/>
</dbReference>
<keyword evidence="8" id="KW-1185">Reference proteome</keyword>
<dbReference type="InterPro" id="IPR050397">
    <property type="entry name" value="Env_Response_Regulators"/>
</dbReference>
<dbReference type="InterPro" id="IPR036388">
    <property type="entry name" value="WH-like_DNA-bd_sf"/>
</dbReference>
<feature type="domain" description="HTH crp-type" evidence="6">
    <location>
        <begin position="149"/>
        <end position="222"/>
    </location>
</feature>
<organism evidence="7 8">
    <name type="scientific">Salipaludibacillus aurantiacus</name>
    <dbReference type="NCBI Taxonomy" id="1601833"/>
    <lineage>
        <taxon>Bacteria</taxon>
        <taxon>Bacillati</taxon>
        <taxon>Bacillota</taxon>
        <taxon>Bacilli</taxon>
        <taxon>Bacillales</taxon>
        <taxon>Bacillaceae</taxon>
    </lineage>
</organism>
<dbReference type="PANTHER" id="PTHR24567">
    <property type="entry name" value="CRP FAMILY TRANSCRIPTIONAL REGULATORY PROTEIN"/>
    <property type="match status" value="1"/>
</dbReference>
<evidence type="ECO:0000256" key="4">
    <source>
        <dbReference type="ARBA" id="ARBA00023163"/>
    </source>
</evidence>
<dbReference type="Gene3D" id="2.60.120.10">
    <property type="entry name" value="Jelly Rolls"/>
    <property type="match status" value="1"/>
</dbReference>
<dbReference type="SMART" id="SM00419">
    <property type="entry name" value="HTH_CRP"/>
    <property type="match status" value="1"/>
</dbReference>
<dbReference type="PROSITE" id="PS50042">
    <property type="entry name" value="CNMP_BINDING_3"/>
    <property type="match status" value="1"/>
</dbReference>
<reference evidence="8" key="1">
    <citation type="submission" date="2016-10" db="EMBL/GenBank/DDBJ databases">
        <authorList>
            <person name="Varghese N."/>
            <person name="Submissions S."/>
        </authorList>
    </citation>
    <scope>NUCLEOTIDE SEQUENCE [LARGE SCALE GENOMIC DNA]</scope>
    <source>
        <strain evidence="8">S9</strain>
    </source>
</reference>
<keyword evidence="7" id="KW-0808">Transferase</keyword>
<dbReference type="InterPro" id="IPR036390">
    <property type="entry name" value="WH_DNA-bd_sf"/>
</dbReference>
<proteinExistence type="predicted"/>
<evidence type="ECO:0000313" key="8">
    <source>
        <dbReference type="Proteomes" id="UP000198571"/>
    </source>
</evidence>